<reference evidence="2 3" key="1">
    <citation type="journal article" date="2024" name="G3 (Bethesda)">
        <title>Genome assembly of Hibiscus sabdariffa L. provides insights into metabolisms of medicinal natural products.</title>
        <authorList>
            <person name="Kim T."/>
        </authorList>
    </citation>
    <scope>NUCLEOTIDE SEQUENCE [LARGE SCALE GENOMIC DNA]</scope>
    <source>
        <strain evidence="2">TK-2024</strain>
        <tissue evidence="2">Old leaves</tissue>
    </source>
</reference>
<evidence type="ECO:0000313" key="2">
    <source>
        <dbReference type="EMBL" id="KAK9002960.1"/>
    </source>
</evidence>
<evidence type="ECO:0000313" key="3">
    <source>
        <dbReference type="Proteomes" id="UP001396334"/>
    </source>
</evidence>
<dbReference type="EMBL" id="JBBPBN010000034">
    <property type="protein sequence ID" value="KAK9002960.1"/>
    <property type="molecule type" value="Genomic_DNA"/>
</dbReference>
<protein>
    <submittedName>
        <fullName evidence="2">Uncharacterized protein</fullName>
    </submittedName>
</protein>
<comment type="caution">
    <text evidence="2">The sequence shown here is derived from an EMBL/GenBank/DDBJ whole genome shotgun (WGS) entry which is preliminary data.</text>
</comment>
<name>A0ABR2QQY0_9ROSI</name>
<feature type="compositionally biased region" description="Polar residues" evidence="1">
    <location>
        <begin position="47"/>
        <end position="56"/>
    </location>
</feature>
<feature type="compositionally biased region" description="Low complexity" evidence="1">
    <location>
        <begin position="57"/>
        <end position="67"/>
    </location>
</feature>
<gene>
    <name evidence="2" type="ORF">V6N11_060534</name>
</gene>
<keyword evidence="3" id="KW-1185">Reference proteome</keyword>
<feature type="region of interest" description="Disordered" evidence="1">
    <location>
        <begin position="47"/>
        <end position="103"/>
    </location>
</feature>
<sequence>MVSSQSSWFFPSQTHVPDSSFLLLSSHPLSSFLVSPSISLHTISPYTSSPSASTCILSSPSSDSLSLEPHDVPVENNSDPNQGVSDSVDPSSQNPVPSSFVPLRTSSRVTNLLNG</sequence>
<organism evidence="2 3">
    <name type="scientific">Hibiscus sabdariffa</name>
    <name type="common">roselle</name>
    <dbReference type="NCBI Taxonomy" id="183260"/>
    <lineage>
        <taxon>Eukaryota</taxon>
        <taxon>Viridiplantae</taxon>
        <taxon>Streptophyta</taxon>
        <taxon>Embryophyta</taxon>
        <taxon>Tracheophyta</taxon>
        <taxon>Spermatophyta</taxon>
        <taxon>Magnoliopsida</taxon>
        <taxon>eudicotyledons</taxon>
        <taxon>Gunneridae</taxon>
        <taxon>Pentapetalae</taxon>
        <taxon>rosids</taxon>
        <taxon>malvids</taxon>
        <taxon>Malvales</taxon>
        <taxon>Malvaceae</taxon>
        <taxon>Malvoideae</taxon>
        <taxon>Hibiscus</taxon>
    </lineage>
</organism>
<proteinExistence type="predicted"/>
<accession>A0ABR2QQY0</accession>
<evidence type="ECO:0000256" key="1">
    <source>
        <dbReference type="SAM" id="MobiDB-lite"/>
    </source>
</evidence>
<feature type="compositionally biased region" description="Polar residues" evidence="1">
    <location>
        <begin position="75"/>
        <end position="97"/>
    </location>
</feature>
<dbReference type="Proteomes" id="UP001396334">
    <property type="component" value="Unassembled WGS sequence"/>
</dbReference>